<dbReference type="PANTHER" id="PTHR33055:SF3">
    <property type="entry name" value="PUTATIVE TRANSPOSASE FOR IS117-RELATED"/>
    <property type="match status" value="1"/>
</dbReference>
<evidence type="ECO:0000259" key="2">
    <source>
        <dbReference type="Pfam" id="PF02371"/>
    </source>
</evidence>
<comment type="caution">
    <text evidence="3">The sequence shown here is derived from an EMBL/GenBank/DDBJ whole genome shotgun (WGS) entry which is preliminary data.</text>
</comment>
<organism evidence="3 4">
    <name type="scientific">Actinomadura vinacea</name>
    <dbReference type="NCBI Taxonomy" id="115336"/>
    <lineage>
        <taxon>Bacteria</taxon>
        <taxon>Bacillati</taxon>
        <taxon>Actinomycetota</taxon>
        <taxon>Actinomycetes</taxon>
        <taxon>Streptosporangiales</taxon>
        <taxon>Thermomonosporaceae</taxon>
        <taxon>Actinomadura</taxon>
    </lineage>
</organism>
<sequence>MALALTAEIKELDERIAVLFTRADPDGILPSVPGIGPILGAQILGRLGDPNRFTSLAGVRAFSGLVPRLDSSGVNGQHTGLTKSGDACLREALFMAADHARRADPSLAAKYHRLMVTEGKHHNSALCHIATTLLTRIAACWRRGERYTLHDAHGRPVEARHARTIIAERYTIPAELRAARRTTHARPKPTTSGTGQRRKESQRAPSTGPFTTHATTPPA</sequence>
<evidence type="ECO:0000313" key="4">
    <source>
        <dbReference type="Proteomes" id="UP001501231"/>
    </source>
</evidence>
<evidence type="ECO:0000256" key="1">
    <source>
        <dbReference type="SAM" id="MobiDB-lite"/>
    </source>
</evidence>
<name>A0ABN3KKW0_9ACTN</name>
<dbReference type="Pfam" id="PF02371">
    <property type="entry name" value="Transposase_20"/>
    <property type="match status" value="1"/>
</dbReference>
<reference evidence="3 4" key="1">
    <citation type="journal article" date="2019" name="Int. J. Syst. Evol. Microbiol.">
        <title>The Global Catalogue of Microorganisms (GCM) 10K type strain sequencing project: providing services to taxonomists for standard genome sequencing and annotation.</title>
        <authorList>
            <consortium name="The Broad Institute Genomics Platform"/>
            <consortium name="The Broad Institute Genome Sequencing Center for Infectious Disease"/>
            <person name="Wu L."/>
            <person name="Ma J."/>
        </authorList>
    </citation>
    <scope>NUCLEOTIDE SEQUENCE [LARGE SCALE GENOMIC DNA]</scope>
    <source>
        <strain evidence="3 4">JCM 3325</strain>
    </source>
</reference>
<feature type="region of interest" description="Disordered" evidence="1">
    <location>
        <begin position="175"/>
        <end position="219"/>
    </location>
</feature>
<dbReference type="RefSeq" id="WP_344598792.1">
    <property type="nucleotide sequence ID" value="NZ_BAAARW010000051.1"/>
</dbReference>
<dbReference type="PANTHER" id="PTHR33055">
    <property type="entry name" value="TRANSPOSASE FOR INSERTION SEQUENCE ELEMENT IS1111A"/>
    <property type="match status" value="1"/>
</dbReference>
<keyword evidence="4" id="KW-1185">Reference proteome</keyword>
<evidence type="ECO:0000313" key="3">
    <source>
        <dbReference type="EMBL" id="GAA2460032.1"/>
    </source>
</evidence>
<feature type="compositionally biased region" description="Polar residues" evidence="1">
    <location>
        <begin position="203"/>
        <end position="219"/>
    </location>
</feature>
<dbReference type="EMBL" id="BAAARW010000051">
    <property type="protein sequence ID" value="GAA2460032.1"/>
    <property type="molecule type" value="Genomic_DNA"/>
</dbReference>
<dbReference type="InterPro" id="IPR003346">
    <property type="entry name" value="Transposase_20"/>
</dbReference>
<feature type="domain" description="Transposase IS116/IS110/IS902 C-terminal" evidence="2">
    <location>
        <begin position="28"/>
        <end position="112"/>
    </location>
</feature>
<dbReference type="InterPro" id="IPR047650">
    <property type="entry name" value="Transpos_IS110"/>
</dbReference>
<proteinExistence type="predicted"/>
<dbReference type="Proteomes" id="UP001501231">
    <property type="component" value="Unassembled WGS sequence"/>
</dbReference>
<gene>
    <name evidence="3" type="ORF">GCM10010191_95540</name>
</gene>
<accession>A0ABN3KKW0</accession>
<protein>
    <recommendedName>
        <fullName evidence="2">Transposase IS116/IS110/IS902 C-terminal domain-containing protein</fullName>
    </recommendedName>
</protein>